<keyword evidence="1" id="KW-0472">Membrane</keyword>
<protein>
    <submittedName>
        <fullName evidence="2">Uncharacterized protein</fullName>
    </submittedName>
</protein>
<keyword evidence="1" id="KW-1133">Transmembrane helix</keyword>
<name>A0A382JUD6_9ZZZZ</name>
<keyword evidence="1" id="KW-0812">Transmembrane</keyword>
<organism evidence="2">
    <name type="scientific">marine metagenome</name>
    <dbReference type="NCBI Taxonomy" id="408172"/>
    <lineage>
        <taxon>unclassified sequences</taxon>
        <taxon>metagenomes</taxon>
        <taxon>ecological metagenomes</taxon>
    </lineage>
</organism>
<sequence length="35" mass="3792">VGPLWMIDSLVLVIVGIFTMVRKETDQTSKAEAGS</sequence>
<dbReference type="AlphaFoldDB" id="A0A382JUD6"/>
<reference evidence="2" key="1">
    <citation type="submission" date="2018-05" db="EMBL/GenBank/DDBJ databases">
        <authorList>
            <person name="Lanie J.A."/>
            <person name="Ng W.-L."/>
            <person name="Kazmierczak K.M."/>
            <person name="Andrzejewski T.M."/>
            <person name="Davidsen T.M."/>
            <person name="Wayne K.J."/>
            <person name="Tettelin H."/>
            <person name="Glass J.I."/>
            <person name="Rusch D."/>
            <person name="Podicherti R."/>
            <person name="Tsui H.-C.T."/>
            <person name="Winkler M.E."/>
        </authorList>
    </citation>
    <scope>NUCLEOTIDE SEQUENCE</scope>
</reference>
<proteinExistence type="predicted"/>
<feature type="non-terminal residue" evidence="2">
    <location>
        <position position="1"/>
    </location>
</feature>
<evidence type="ECO:0000256" key="1">
    <source>
        <dbReference type="SAM" id="Phobius"/>
    </source>
</evidence>
<gene>
    <name evidence="2" type="ORF">METZ01_LOCUS268958</name>
</gene>
<feature type="transmembrane region" description="Helical" evidence="1">
    <location>
        <begin position="6"/>
        <end position="21"/>
    </location>
</feature>
<dbReference type="EMBL" id="UINC01076695">
    <property type="protein sequence ID" value="SVC16104.1"/>
    <property type="molecule type" value="Genomic_DNA"/>
</dbReference>
<evidence type="ECO:0000313" key="2">
    <source>
        <dbReference type="EMBL" id="SVC16104.1"/>
    </source>
</evidence>
<accession>A0A382JUD6</accession>